<proteinExistence type="predicted"/>
<dbReference type="Proteomes" id="UP000610026">
    <property type="component" value="Segment"/>
</dbReference>
<dbReference type="CDD" id="cd00093">
    <property type="entry name" value="HTH_XRE"/>
    <property type="match status" value="1"/>
</dbReference>
<reference evidence="2" key="1">
    <citation type="submission" date="2021-01" db="EMBL/GenBank/DDBJ databases">
        <authorList>
            <person name="Ben Porat S."/>
            <person name="Alkalay-Oren S."/>
            <person name="Coppenhagen-Glazer S."/>
            <person name="Hazan R."/>
        </authorList>
    </citation>
    <scope>NUCLEOTIDE SEQUENCE</scope>
</reference>
<dbReference type="GeneID" id="77947908"/>
<keyword evidence="3" id="KW-1185">Reference proteome</keyword>
<dbReference type="RefSeq" id="YP_010671654.1">
    <property type="nucleotide sequence ID" value="NC_070969.1"/>
</dbReference>
<sequence>MEIKNENDINGVASLELRTKLKLTQKEFWGAVCVSGSRGCAYETGKTPIPAAVRRLLFLHYVLGIPTDINDREVKELAKVAAPARRARRQMDAASSLIDEAAVLLNRAKETMNAPLP</sequence>
<dbReference type="InterPro" id="IPR055172">
    <property type="entry name" value="HTH_RsaL-like"/>
</dbReference>
<name>A0A889IQS5_9CAUD</name>
<accession>A0A889IQS5</accession>
<dbReference type="Gene3D" id="1.10.260.40">
    <property type="entry name" value="lambda repressor-like DNA-binding domains"/>
    <property type="match status" value="1"/>
</dbReference>
<evidence type="ECO:0000313" key="3">
    <source>
        <dbReference type="Proteomes" id="UP000610026"/>
    </source>
</evidence>
<evidence type="ECO:0000313" key="2">
    <source>
        <dbReference type="EMBL" id="QRE00641.1"/>
    </source>
</evidence>
<dbReference type="EMBL" id="MW460249">
    <property type="protein sequence ID" value="QRE00641.1"/>
    <property type="molecule type" value="Genomic_DNA"/>
</dbReference>
<evidence type="ECO:0000259" key="1">
    <source>
        <dbReference type="Pfam" id="PF22495"/>
    </source>
</evidence>
<feature type="domain" description="RsaL-like HTH" evidence="1">
    <location>
        <begin position="16"/>
        <end position="60"/>
    </location>
</feature>
<protein>
    <recommendedName>
        <fullName evidence="1">RsaL-like HTH domain-containing protein</fullName>
    </recommendedName>
</protein>
<dbReference type="Pfam" id="PF22495">
    <property type="entry name" value="HTH_92"/>
    <property type="match status" value="1"/>
</dbReference>
<dbReference type="InterPro" id="IPR001387">
    <property type="entry name" value="Cro/C1-type_HTH"/>
</dbReference>
<dbReference type="KEGG" id="vg:77947908"/>
<dbReference type="InterPro" id="IPR010982">
    <property type="entry name" value="Lambda_DNA-bd_dom_sf"/>
</dbReference>
<dbReference type="GO" id="GO:0003677">
    <property type="term" value="F:DNA binding"/>
    <property type="evidence" value="ECO:0007669"/>
    <property type="project" value="InterPro"/>
</dbReference>
<organism evidence="2 3">
    <name type="scientific">Pseudomonas phage Itty13</name>
    <dbReference type="NCBI Taxonomy" id="2805750"/>
    <lineage>
        <taxon>Viruses</taxon>
        <taxon>Duplodnaviria</taxon>
        <taxon>Heunggongvirae</taxon>
        <taxon>Uroviricota</taxon>
        <taxon>Caudoviricetes</taxon>
        <taxon>Ittyvirus</taxon>
        <taxon>Ittyvirus itty13</taxon>
    </lineage>
</organism>